<proteinExistence type="predicted"/>
<reference evidence="1 2" key="1">
    <citation type="submission" date="2022-05" db="EMBL/GenBank/DDBJ databases">
        <authorList>
            <consortium name="Genoscope - CEA"/>
            <person name="William W."/>
        </authorList>
    </citation>
    <scope>NUCLEOTIDE SEQUENCE [LARGE SCALE GENOMIC DNA]</scope>
</reference>
<dbReference type="EMBL" id="CALNXK010000305">
    <property type="protein sequence ID" value="CAH3181736.1"/>
    <property type="molecule type" value="Genomic_DNA"/>
</dbReference>
<dbReference type="PANTHER" id="PTHR21301:SF10">
    <property type="entry name" value="REVERSE TRANSCRIPTASE DOMAIN-CONTAINING PROTEIN"/>
    <property type="match status" value="1"/>
</dbReference>
<comment type="caution">
    <text evidence="1">The sequence shown here is derived from an EMBL/GenBank/DDBJ whole genome shotgun (WGS) entry which is preliminary data.</text>
</comment>
<dbReference type="Proteomes" id="UP001159405">
    <property type="component" value="Unassembled WGS sequence"/>
</dbReference>
<accession>A0ABN8RV42</accession>
<evidence type="ECO:0000313" key="2">
    <source>
        <dbReference type="Proteomes" id="UP001159405"/>
    </source>
</evidence>
<sequence length="331" mass="37442">MGSYDGAESCELVGTYLLHNIKERFGNACNFGLYRDDGQGVTKASPRQAELIKKELWSIFAKYGLKITIEANKKVVNFLDVTLNLANGKYLPYNKPGNIPLYVNKKSNHPPHIIENIPKSINKRRLSEISIDEDSFSKAAPLYQKALDDSGYNHKLALSVPTAQSPNSGRRNRHRDIIWYNPPFSRNVATNVGRSFLKIVDEEFPKGHALHKIFNRNTVKISHSCMPNLKQNIDDHSKSTLRKTNAVPPKACNCRQPAHCPLDSNCLKSAVIYQATVATEDDRPAETYVGLTENYFKSRYSSHKSSFRDPNKRLSKHIWHLKDAKIGFSLT</sequence>
<dbReference type="PANTHER" id="PTHR21301">
    <property type="entry name" value="REVERSE TRANSCRIPTASE"/>
    <property type="match status" value="1"/>
</dbReference>
<gene>
    <name evidence="1" type="ORF">PLOB_00025843</name>
</gene>
<organism evidence="1 2">
    <name type="scientific">Porites lobata</name>
    <dbReference type="NCBI Taxonomy" id="104759"/>
    <lineage>
        <taxon>Eukaryota</taxon>
        <taxon>Metazoa</taxon>
        <taxon>Cnidaria</taxon>
        <taxon>Anthozoa</taxon>
        <taxon>Hexacorallia</taxon>
        <taxon>Scleractinia</taxon>
        <taxon>Fungiina</taxon>
        <taxon>Poritidae</taxon>
        <taxon>Porites</taxon>
    </lineage>
</organism>
<keyword evidence="2" id="KW-1185">Reference proteome</keyword>
<protein>
    <submittedName>
        <fullName evidence="1">Uncharacterized protein</fullName>
    </submittedName>
</protein>
<name>A0ABN8RV42_9CNID</name>
<evidence type="ECO:0000313" key="1">
    <source>
        <dbReference type="EMBL" id="CAH3181736.1"/>
    </source>
</evidence>